<keyword evidence="1" id="KW-0732">Signal</keyword>
<comment type="caution">
    <text evidence="3">The sequence shown here is derived from an EMBL/GenBank/DDBJ whole genome shotgun (WGS) entry which is preliminary data.</text>
</comment>
<evidence type="ECO:0000259" key="2">
    <source>
        <dbReference type="Pfam" id="PF10026"/>
    </source>
</evidence>
<evidence type="ECO:0000256" key="1">
    <source>
        <dbReference type="SAM" id="SignalP"/>
    </source>
</evidence>
<sequence length="308" mass="32823">MAASLRALPGATALLVATLAHAGAAAPAVVIRTSDLDRFYSVYDAAHGTPTAEALQRGYLDPGSPGLQQYLAARIHSATRLQQAIDTAPEAYADARHCAAALAETSARLPAVFARLVDLYPAARIAPVTFVIGRNDTGGNTTPDGVIIGVETLCRAKWMGADVATRFVHIVAHEMTHVQQPGAAVDTPGATLLFQALLEGEAELVAELTSGDTINPQLRDWTHGRECAIERAFLKDAPGTDLSHWMYNGVGTPDKPGDLGYWVGYRIAKAYYAQARDKKQALETLLHVDNDSAARILEDSGWQPQAGC</sequence>
<dbReference type="RefSeq" id="WP_275685005.1">
    <property type="nucleotide sequence ID" value="NZ_JAJLJH010000011.1"/>
</dbReference>
<protein>
    <submittedName>
        <fullName evidence="3">DUF2268 domain-containing protein</fullName>
    </submittedName>
</protein>
<feature type="chain" id="PRO_5040953858" evidence="1">
    <location>
        <begin position="23"/>
        <end position="308"/>
    </location>
</feature>
<dbReference type="EMBL" id="JAJLJH010000011">
    <property type="protein sequence ID" value="MCK9688954.1"/>
    <property type="molecule type" value="Genomic_DNA"/>
</dbReference>
<evidence type="ECO:0000313" key="4">
    <source>
        <dbReference type="Proteomes" id="UP001139353"/>
    </source>
</evidence>
<accession>A0A9X2C3X6</accession>
<dbReference type="InterPro" id="IPR018728">
    <property type="entry name" value="DUF2268"/>
</dbReference>
<reference evidence="3" key="1">
    <citation type="submission" date="2021-11" db="EMBL/GenBank/DDBJ databases">
        <title>BS-T2-15 a new species belonging to the Comamonadaceae family isolated from the soil of a French oak forest.</title>
        <authorList>
            <person name="Mieszkin S."/>
            <person name="Alain K."/>
        </authorList>
    </citation>
    <scope>NUCLEOTIDE SEQUENCE</scope>
    <source>
        <strain evidence="3">BS-T2-15</strain>
    </source>
</reference>
<proteinExistence type="predicted"/>
<name>A0A9X2C3X6_9BURK</name>
<evidence type="ECO:0000313" key="3">
    <source>
        <dbReference type="EMBL" id="MCK9688954.1"/>
    </source>
</evidence>
<organism evidence="3 4">
    <name type="scientific">Scleromatobacter humisilvae</name>
    <dbReference type="NCBI Taxonomy" id="2897159"/>
    <lineage>
        <taxon>Bacteria</taxon>
        <taxon>Pseudomonadati</taxon>
        <taxon>Pseudomonadota</taxon>
        <taxon>Betaproteobacteria</taxon>
        <taxon>Burkholderiales</taxon>
        <taxon>Sphaerotilaceae</taxon>
        <taxon>Scleromatobacter</taxon>
    </lineage>
</organism>
<gene>
    <name evidence="3" type="ORF">LPC04_24840</name>
</gene>
<dbReference type="Proteomes" id="UP001139353">
    <property type="component" value="Unassembled WGS sequence"/>
</dbReference>
<dbReference type="Pfam" id="PF10026">
    <property type="entry name" value="DUF2268"/>
    <property type="match status" value="1"/>
</dbReference>
<feature type="signal peptide" evidence="1">
    <location>
        <begin position="1"/>
        <end position="22"/>
    </location>
</feature>
<keyword evidence="4" id="KW-1185">Reference proteome</keyword>
<feature type="domain" description="DUF2268" evidence="2">
    <location>
        <begin position="166"/>
        <end position="277"/>
    </location>
</feature>
<dbReference type="AlphaFoldDB" id="A0A9X2C3X6"/>